<gene>
    <name evidence="1" type="ORF">F7725_003407</name>
</gene>
<name>A0A7J5YC44_DISMA</name>
<keyword evidence="2" id="KW-1185">Reference proteome</keyword>
<proteinExistence type="predicted"/>
<dbReference type="EMBL" id="JAAKFY010000014">
    <property type="protein sequence ID" value="KAF3846329.1"/>
    <property type="molecule type" value="Genomic_DNA"/>
</dbReference>
<dbReference type="AlphaFoldDB" id="A0A7J5YC44"/>
<accession>A0A7J5YC44</accession>
<organism evidence="1 2">
    <name type="scientific">Dissostichus mawsoni</name>
    <name type="common">Antarctic cod</name>
    <dbReference type="NCBI Taxonomy" id="36200"/>
    <lineage>
        <taxon>Eukaryota</taxon>
        <taxon>Metazoa</taxon>
        <taxon>Chordata</taxon>
        <taxon>Craniata</taxon>
        <taxon>Vertebrata</taxon>
        <taxon>Euteleostomi</taxon>
        <taxon>Actinopterygii</taxon>
        <taxon>Neopterygii</taxon>
        <taxon>Teleostei</taxon>
        <taxon>Neoteleostei</taxon>
        <taxon>Acanthomorphata</taxon>
        <taxon>Eupercaria</taxon>
        <taxon>Perciformes</taxon>
        <taxon>Notothenioidei</taxon>
        <taxon>Nototheniidae</taxon>
        <taxon>Dissostichus</taxon>
    </lineage>
</organism>
<reference evidence="1 2" key="1">
    <citation type="submission" date="2020-03" db="EMBL/GenBank/DDBJ databases">
        <title>Dissostichus mawsoni Genome sequencing and assembly.</title>
        <authorList>
            <person name="Park H."/>
        </authorList>
    </citation>
    <scope>NUCLEOTIDE SEQUENCE [LARGE SCALE GENOMIC DNA]</scope>
    <source>
        <strain evidence="1">DM0001</strain>
        <tissue evidence="1">Muscle</tissue>
    </source>
</reference>
<comment type="caution">
    <text evidence="1">The sequence shown here is derived from an EMBL/GenBank/DDBJ whole genome shotgun (WGS) entry which is preliminary data.</text>
</comment>
<protein>
    <submittedName>
        <fullName evidence="1">Uncharacterized protein</fullName>
    </submittedName>
</protein>
<sequence>MACGNSALTQACQHSQQPSESAAIAMLLDAFVQYGNGTLPRVLGSEAGGHFGSAACCVFVNHLGLGGNGCLWLHGPATSWQAPRTAETMGIDGFQRCIPCATGTKIHALPAVAFWSGDSQFLYQHANSLVLMPNLWLWFIVNGYVGYAHSFHVSKPDYKNWVNCQEEVIKFTLGPLRQPQTSKACWSFVSWKILLQVSPCQIRLCVQWSLFCPTVSYGTHLVHSRTGYTKCSHECQNRGEDKQYRS</sequence>
<evidence type="ECO:0000313" key="2">
    <source>
        <dbReference type="Proteomes" id="UP000518266"/>
    </source>
</evidence>
<evidence type="ECO:0000313" key="1">
    <source>
        <dbReference type="EMBL" id="KAF3846329.1"/>
    </source>
</evidence>
<dbReference type="Proteomes" id="UP000518266">
    <property type="component" value="Unassembled WGS sequence"/>
</dbReference>